<comment type="caution">
    <text evidence="2">The sequence shown here is derived from an EMBL/GenBank/DDBJ whole genome shotgun (WGS) entry which is preliminary data.</text>
</comment>
<reference evidence="3" key="1">
    <citation type="journal article" date="2019" name="Int. J. Syst. Evol. Microbiol.">
        <title>The Global Catalogue of Microorganisms (GCM) 10K type strain sequencing project: providing services to taxonomists for standard genome sequencing and annotation.</title>
        <authorList>
            <consortium name="The Broad Institute Genomics Platform"/>
            <consortium name="The Broad Institute Genome Sequencing Center for Infectious Disease"/>
            <person name="Wu L."/>
            <person name="Ma J."/>
        </authorList>
    </citation>
    <scope>NUCLEOTIDE SEQUENCE [LARGE SCALE GENOMIC DNA]</scope>
    <source>
        <strain evidence="3">KCTC 12861</strain>
    </source>
</reference>
<protein>
    <recommendedName>
        <fullName evidence="4">DUF805 domain-containing protein</fullName>
    </recommendedName>
</protein>
<evidence type="ECO:0008006" key="4">
    <source>
        <dbReference type="Google" id="ProtNLM"/>
    </source>
</evidence>
<keyword evidence="1" id="KW-0472">Membrane</keyword>
<keyword evidence="1" id="KW-0812">Transmembrane</keyword>
<dbReference type="EMBL" id="BMXE01000002">
    <property type="protein sequence ID" value="GHB27990.1"/>
    <property type="molecule type" value="Genomic_DNA"/>
</dbReference>
<keyword evidence="1" id="KW-1133">Transmembrane helix</keyword>
<keyword evidence="3" id="KW-1185">Reference proteome</keyword>
<evidence type="ECO:0000313" key="2">
    <source>
        <dbReference type="EMBL" id="GHB27990.1"/>
    </source>
</evidence>
<feature type="transmembrane region" description="Helical" evidence="1">
    <location>
        <begin position="42"/>
        <end position="63"/>
    </location>
</feature>
<feature type="transmembrane region" description="Helical" evidence="1">
    <location>
        <begin position="12"/>
        <end position="30"/>
    </location>
</feature>
<name>A0ABQ3E712_9HYPH</name>
<dbReference type="RefSeq" id="WP_244649630.1">
    <property type="nucleotide sequence ID" value="NZ_BMXE01000002.1"/>
</dbReference>
<accession>A0ABQ3E712</accession>
<gene>
    <name evidence="2" type="ORF">GCM10007094_15550</name>
</gene>
<sequence>MMDQQMMMESFALWQLAVMILWIIIVVIPVSKILHRIGFSRIWAILAFIPLINLVFLWILAYIEWPVDDKA</sequence>
<proteinExistence type="predicted"/>
<evidence type="ECO:0000313" key="3">
    <source>
        <dbReference type="Proteomes" id="UP000637980"/>
    </source>
</evidence>
<evidence type="ECO:0000256" key="1">
    <source>
        <dbReference type="SAM" id="Phobius"/>
    </source>
</evidence>
<organism evidence="2 3">
    <name type="scientific">Pseudovibrio japonicus</name>
    <dbReference type="NCBI Taxonomy" id="366534"/>
    <lineage>
        <taxon>Bacteria</taxon>
        <taxon>Pseudomonadati</taxon>
        <taxon>Pseudomonadota</taxon>
        <taxon>Alphaproteobacteria</taxon>
        <taxon>Hyphomicrobiales</taxon>
        <taxon>Stappiaceae</taxon>
        <taxon>Pseudovibrio</taxon>
    </lineage>
</organism>
<dbReference type="Proteomes" id="UP000637980">
    <property type="component" value="Unassembled WGS sequence"/>
</dbReference>